<sequence>MKSTLNNRILAFITGLLVGAGIAYTLLLLLRPLFEALQR</sequence>
<keyword evidence="1" id="KW-0812">Transmembrane</keyword>
<feature type="transmembrane region" description="Helical" evidence="1">
    <location>
        <begin position="9"/>
        <end position="30"/>
    </location>
</feature>
<dbReference type="KEGG" id="mhd:Marky_1918"/>
<proteinExistence type="predicted"/>
<dbReference type="STRING" id="869210.Marky_1918"/>
<protein>
    <submittedName>
        <fullName evidence="2">Uncharacterized protein</fullName>
    </submittedName>
</protein>
<reference evidence="2 3" key="1">
    <citation type="journal article" date="2012" name="Stand. Genomic Sci.">
        <title>Complete genome sequence of the aerobic, heterotroph Marinithermus hydrothermalis type strain (T1(T)) from a deep-sea hydrothermal vent chimney.</title>
        <authorList>
            <person name="Copeland A."/>
            <person name="Gu W."/>
            <person name="Yasawong M."/>
            <person name="Lapidus A."/>
            <person name="Lucas S."/>
            <person name="Deshpande S."/>
            <person name="Pagani I."/>
            <person name="Tapia R."/>
            <person name="Cheng J.F."/>
            <person name="Goodwin L.A."/>
            <person name="Pitluck S."/>
            <person name="Liolios K."/>
            <person name="Ivanova N."/>
            <person name="Mavromatis K."/>
            <person name="Mikhailova N."/>
            <person name="Pati A."/>
            <person name="Chen A."/>
            <person name="Palaniappan K."/>
            <person name="Land M."/>
            <person name="Pan C."/>
            <person name="Brambilla E.M."/>
            <person name="Rohde M."/>
            <person name="Tindall B.J."/>
            <person name="Sikorski J."/>
            <person name="Goker M."/>
            <person name="Detter J.C."/>
            <person name="Bristow J."/>
            <person name="Eisen J.A."/>
            <person name="Markowitz V."/>
            <person name="Hugenholtz P."/>
            <person name="Kyrpides N.C."/>
            <person name="Klenk H.P."/>
            <person name="Woyke T."/>
        </authorList>
    </citation>
    <scope>NUCLEOTIDE SEQUENCE [LARGE SCALE GENOMIC DNA]</scope>
    <source>
        <strain evidence="3">DSM 14884 / JCM 11576 / T1</strain>
    </source>
</reference>
<keyword evidence="3" id="KW-1185">Reference proteome</keyword>
<keyword evidence="1" id="KW-1133">Transmembrane helix</keyword>
<dbReference type="HOGENOM" id="CLU_3312430_0_0_0"/>
<dbReference type="Proteomes" id="UP000007030">
    <property type="component" value="Chromosome"/>
</dbReference>
<evidence type="ECO:0000313" key="2">
    <source>
        <dbReference type="EMBL" id="AEB12648.1"/>
    </source>
</evidence>
<evidence type="ECO:0000313" key="3">
    <source>
        <dbReference type="Proteomes" id="UP000007030"/>
    </source>
</evidence>
<dbReference type="AlphaFoldDB" id="F2NKI8"/>
<accession>F2NKI8</accession>
<name>F2NKI8_MARHT</name>
<keyword evidence="1" id="KW-0472">Membrane</keyword>
<dbReference type="EMBL" id="CP002630">
    <property type="protein sequence ID" value="AEB12648.1"/>
    <property type="molecule type" value="Genomic_DNA"/>
</dbReference>
<gene>
    <name evidence="2" type="ordered locus">Marky_1918</name>
</gene>
<evidence type="ECO:0000256" key="1">
    <source>
        <dbReference type="SAM" id="Phobius"/>
    </source>
</evidence>
<organism evidence="2 3">
    <name type="scientific">Marinithermus hydrothermalis (strain DSM 14884 / JCM 11576 / T1)</name>
    <dbReference type="NCBI Taxonomy" id="869210"/>
    <lineage>
        <taxon>Bacteria</taxon>
        <taxon>Thermotogati</taxon>
        <taxon>Deinococcota</taxon>
        <taxon>Deinococci</taxon>
        <taxon>Thermales</taxon>
        <taxon>Thermaceae</taxon>
        <taxon>Marinithermus</taxon>
    </lineage>
</organism>